<proteinExistence type="predicted"/>
<dbReference type="OrthoDB" id="4868247at2"/>
<reference evidence="1" key="1">
    <citation type="submission" date="2020-04" db="EMBL/GenBank/DDBJ databases">
        <title>Nitratireductor sp. nov. isolated from mangrove soil.</title>
        <authorList>
            <person name="Ye Y."/>
        </authorList>
    </citation>
    <scope>NUCLEOTIDE SEQUENCE</scope>
    <source>
        <strain evidence="1">SY7</strain>
    </source>
</reference>
<evidence type="ECO:0000313" key="2">
    <source>
        <dbReference type="Proteomes" id="UP000321389"/>
    </source>
</evidence>
<accession>A0A5B8KUF9</accession>
<keyword evidence="2" id="KW-1185">Reference proteome</keyword>
<name>A0A5B8KUF9_9HYPH</name>
<sequence length="192" mass="21602">MKRPVWLFAAAVLAALLQIGFLAWMINARAAILRDGREVLLKVQPVDPRDLLRGDYVRLGYNISALPKTLLETGPDEAELARDATVWLRVRRGEDGIFAPVSLRLRAEAPALAEEEADIRGRVRSGWQEITGTILVDYGIERFYLPEGEGRAIEADMRERSFFMIVAVGDDGQAQIKAFLDGDQRLYEEPLY</sequence>
<dbReference type="KEGG" id="niy:FQ775_01795"/>
<organism evidence="1 2">
    <name type="scientific">Nitratireductor mangrovi</name>
    <dbReference type="NCBI Taxonomy" id="2599600"/>
    <lineage>
        <taxon>Bacteria</taxon>
        <taxon>Pseudomonadati</taxon>
        <taxon>Pseudomonadota</taxon>
        <taxon>Alphaproteobacteria</taxon>
        <taxon>Hyphomicrobiales</taxon>
        <taxon>Phyllobacteriaceae</taxon>
        <taxon>Nitratireductor</taxon>
    </lineage>
</organism>
<dbReference type="Pfam" id="PF14345">
    <property type="entry name" value="GDYXXLXY"/>
    <property type="match status" value="1"/>
</dbReference>
<dbReference type="InterPro" id="IPR025833">
    <property type="entry name" value="GDYXXLXY"/>
</dbReference>
<dbReference type="EMBL" id="CP042301">
    <property type="protein sequence ID" value="QDY99200.1"/>
    <property type="molecule type" value="Genomic_DNA"/>
</dbReference>
<dbReference type="AlphaFoldDB" id="A0A5B8KUF9"/>
<dbReference type="RefSeq" id="WP_146297850.1">
    <property type="nucleotide sequence ID" value="NZ_CP042301.2"/>
</dbReference>
<protein>
    <submittedName>
        <fullName evidence="1">GDYXXLXY domain-containing protein</fullName>
    </submittedName>
</protein>
<dbReference type="Proteomes" id="UP000321389">
    <property type="component" value="Chromosome"/>
</dbReference>
<evidence type="ECO:0000313" key="1">
    <source>
        <dbReference type="EMBL" id="QDY99200.1"/>
    </source>
</evidence>
<gene>
    <name evidence="1" type="ORF">FQ775_01795</name>
</gene>